<dbReference type="GO" id="GO:0005886">
    <property type="term" value="C:plasma membrane"/>
    <property type="evidence" value="ECO:0007669"/>
    <property type="project" value="UniProtKB-SubCell"/>
</dbReference>
<dbReference type="STRING" id="390270.SAMN04488005_2587"/>
<evidence type="ECO:0000256" key="8">
    <source>
        <dbReference type="ARBA" id="ARBA00038436"/>
    </source>
</evidence>
<evidence type="ECO:0000259" key="10">
    <source>
        <dbReference type="Pfam" id="PF04290"/>
    </source>
</evidence>
<protein>
    <recommendedName>
        <fullName evidence="9">TRAP transporter small permease protein</fullName>
    </recommendedName>
</protein>
<proteinExistence type="inferred from homology"/>
<dbReference type="InterPro" id="IPR055348">
    <property type="entry name" value="DctQ"/>
</dbReference>
<keyword evidence="5 9" id="KW-0812">Transmembrane</keyword>
<comment type="subcellular location">
    <subcellularLocation>
        <location evidence="1 9">Cell inner membrane</location>
        <topology evidence="1 9">Multi-pass membrane protein</topology>
    </subcellularLocation>
</comment>
<evidence type="ECO:0000256" key="7">
    <source>
        <dbReference type="ARBA" id="ARBA00023136"/>
    </source>
</evidence>
<dbReference type="EMBL" id="FOYP01000002">
    <property type="protein sequence ID" value="SFR52757.1"/>
    <property type="molecule type" value="Genomic_DNA"/>
</dbReference>
<feature type="transmembrane region" description="Helical" evidence="9">
    <location>
        <begin position="12"/>
        <end position="34"/>
    </location>
</feature>
<keyword evidence="6 9" id="KW-1133">Transmembrane helix</keyword>
<dbReference type="Proteomes" id="UP000199478">
    <property type="component" value="Unassembled WGS sequence"/>
</dbReference>
<dbReference type="GO" id="GO:0022857">
    <property type="term" value="F:transmembrane transporter activity"/>
    <property type="evidence" value="ECO:0007669"/>
    <property type="project" value="UniProtKB-UniRule"/>
</dbReference>
<accession>A0A1I6HEP5</accession>
<feature type="domain" description="Tripartite ATP-independent periplasmic transporters DctQ component" evidence="10">
    <location>
        <begin position="122"/>
        <end position="252"/>
    </location>
</feature>
<evidence type="ECO:0000313" key="12">
    <source>
        <dbReference type="Proteomes" id="UP000199478"/>
    </source>
</evidence>
<dbReference type="InterPro" id="IPR007387">
    <property type="entry name" value="TRAP_DctQ"/>
</dbReference>
<evidence type="ECO:0000256" key="4">
    <source>
        <dbReference type="ARBA" id="ARBA00022519"/>
    </source>
</evidence>
<keyword evidence="12" id="KW-1185">Reference proteome</keyword>
<evidence type="ECO:0000256" key="3">
    <source>
        <dbReference type="ARBA" id="ARBA00022475"/>
    </source>
</evidence>
<feature type="transmembrane region" description="Helical" evidence="9">
    <location>
        <begin position="107"/>
        <end position="126"/>
    </location>
</feature>
<reference evidence="12" key="1">
    <citation type="submission" date="2016-10" db="EMBL/GenBank/DDBJ databases">
        <authorList>
            <person name="Varghese N."/>
            <person name="Submissions S."/>
        </authorList>
    </citation>
    <scope>NUCLEOTIDE SEQUENCE [LARGE SCALE GENOMIC DNA]</scope>
    <source>
        <strain evidence="12">DSM 26879</strain>
    </source>
</reference>
<dbReference type="PANTHER" id="PTHR35011:SF4">
    <property type="entry name" value="SLL1102 PROTEIN"/>
    <property type="match status" value="1"/>
</dbReference>
<keyword evidence="2 9" id="KW-0813">Transport</keyword>
<evidence type="ECO:0000256" key="1">
    <source>
        <dbReference type="ARBA" id="ARBA00004429"/>
    </source>
</evidence>
<feature type="transmembrane region" description="Helical" evidence="9">
    <location>
        <begin position="185"/>
        <end position="211"/>
    </location>
</feature>
<evidence type="ECO:0000313" key="11">
    <source>
        <dbReference type="EMBL" id="SFR52757.1"/>
    </source>
</evidence>
<feature type="transmembrane region" description="Helical" evidence="9">
    <location>
        <begin position="64"/>
        <end position="86"/>
    </location>
</feature>
<comment type="function">
    <text evidence="9">Part of the tripartite ATP-independent periplasmic (TRAP) transport system.</text>
</comment>
<keyword evidence="3" id="KW-1003">Cell membrane</keyword>
<keyword evidence="4 9" id="KW-0997">Cell inner membrane</keyword>
<gene>
    <name evidence="11" type="ORF">SAMN04488005_2587</name>
</gene>
<organism evidence="11 12">
    <name type="scientific">Yoonia tamlensis</name>
    <dbReference type="NCBI Taxonomy" id="390270"/>
    <lineage>
        <taxon>Bacteria</taxon>
        <taxon>Pseudomonadati</taxon>
        <taxon>Pseudomonadota</taxon>
        <taxon>Alphaproteobacteria</taxon>
        <taxon>Rhodobacterales</taxon>
        <taxon>Paracoccaceae</taxon>
        <taxon>Yoonia</taxon>
    </lineage>
</organism>
<evidence type="ECO:0000256" key="2">
    <source>
        <dbReference type="ARBA" id="ARBA00022448"/>
    </source>
</evidence>
<dbReference type="RefSeq" id="WP_090200906.1">
    <property type="nucleotide sequence ID" value="NZ_FOYP01000002.1"/>
</dbReference>
<dbReference type="Pfam" id="PF04290">
    <property type="entry name" value="DctQ"/>
    <property type="match status" value="1"/>
</dbReference>
<evidence type="ECO:0000256" key="5">
    <source>
        <dbReference type="ARBA" id="ARBA00022692"/>
    </source>
</evidence>
<dbReference type="OrthoDB" id="4250245at2"/>
<feature type="transmembrane region" description="Helical" evidence="9">
    <location>
        <begin position="231"/>
        <end position="253"/>
    </location>
</feature>
<dbReference type="PANTHER" id="PTHR35011">
    <property type="entry name" value="2,3-DIKETO-L-GULONATE TRAP TRANSPORTER SMALL PERMEASE PROTEIN YIAM"/>
    <property type="match status" value="1"/>
</dbReference>
<keyword evidence="7 9" id="KW-0472">Membrane</keyword>
<name>A0A1I6HEP5_9RHOB</name>
<comment type="subunit">
    <text evidence="9">The complex comprises the extracytoplasmic solute receptor protein and the two transmembrane proteins.</text>
</comment>
<dbReference type="AlphaFoldDB" id="A0A1I6HEP5"/>
<comment type="caution">
    <text evidence="9">Lacks conserved residue(s) required for the propagation of feature annotation.</text>
</comment>
<comment type="similarity">
    <text evidence="8 9">Belongs to the TRAP transporter small permease family.</text>
</comment>
<evidence type="ECO:0000256" key="9">
    <source>
        <dbReference type="RuleBase" id="RU369079"/>
    </source>
</evidence>
<feature type="transmembrane region" description="Helical" evidence="9">
    <location>
        <begin position="146"/>
        <end position="164"/>
    </location>
</feature>
<sequence length="279" mass="31906">MTDKQTGGPAEWIWPFAFLVCAGWLCWHIPAFILDWFPPENESLFMQVSELHTRKEVLQEMPGLFGGFANIVDYAALALLPVVTVLGSRSIVVAPMEFEHWRQWDRFALFIGRVTMIMIITMTMVMLYEVFMRYVVEAPTKWANELTLWIAGFIFLCSGLYAMQQRSHIRITILYDVVPRPLRKVCDVLSTLLIVIFAAGVVFGSYTQVFINKLYRWEMFGTAFDPPIPATIQPMILIIMCLIALQAVANLIADWNVEPEVFVVDEDEINAIKRSVGVE</sequence>
<evidence type="ECO:0000256" key="6">
    <source>
        <dbReference type="ARBA" id="ARBA00022989"/>
    </source>
</evidence>